<dbReference type="AlphaFoldDB" id="A0A418KPL7"/>
<evidence type="ECO:0000256" key="6">
    <source>
        <dbReference type="SAM" id="Coils"/>
    </source>
</evidence>
<feature type="region of interest" description="Disordered" evidence="7">
    <location>
        <begin position="256"/>
        <end position="275"/>
    </location>
</feature>
<dbReference type="Gene3D" id="2.40.10.340">
    <property type="entry name" value="Rod shape-determining protein MreC, domain 1"/>
    <property type="match status" value="1"/>
</dbReference>
<evidence type="ECO:0000256" key="2">
    <source>
        <dbReference type="ARBA" id="ARBA00013855"/>
    </source>
</evidence>
<evidence type="ECO:0000259" key="8">
    <source>
        <dbReference type="Pfam" id="PF04085"/>
    </source>
</evidence>
<keyword evidence="6" id="KW-0175">Coiled coil</keyword>
<reference evidence="9 10" key="1">
    <citation type="submission" date="2018-09" db="EMBL/GenBank/DDBJ databases">
        <title>Isolation, diversity and antifungal activity of actinobacteria from wheat.</title>
        <authorList>
            <person name="Han C."/>
        </authorList>
    </citation>
    <scope>NUCLEOTIDE SEQUENCE [LARGE SCALE GENOMIC DNA]</scope>
    <source>
        <strain evidence="9 10">NEAU-YY265</strain>
    </source>
</reference>
<dbReference type="InterPro" id="IPR055342">
    <property type="entry name" value="MreC_beta-barrel_core"/>
</dbReference>
<dbReference type="PIRSF" id="PIRSF038471">
    <property type="entry name" value="MreC"/>
    <property type="match status" value="1"/>
</dbReference>
<protein>
    <recommendedName>
        <fullName evidence="2 5">Cell shape-determining protein MreC</fullName>
    </recommendedName>
    <alternativeName>
        <fullName evidence="4 5">Cell shape protein MreC</fullName>
    </alternativeName>
</protein>
<evidence type="ECO:0000256" key="7">
    <source>
        <dbReference type="SAM" id="MobiDB-lite"/>
    </source>
</evidence>
<accession>A0A418KPL7</accession>
<comment type="similarity">
    <text evidence="1 5">Belongs to the MreC family.</text>
</comment>
<dbReference type="Proteomes" id="UP000284057">
    <property type="component" value="Unassembled WGS sequence"/>
</dbReference>
<evidence type="ECO:0000313" key="10">
    <source>
        <dbReference type="Proteomes" id="UP000284057"/>
    </source>
</evidence>
<organism evidence="9 10">
    <name type="scientific">Jiangella rhizosphaerae</name>
    <dbReference type="NCBI Taxonomy" id="2293569"/>
    <lineage>
        <taxon>Bacteria</taxon>
        <taxon>Bacillati</taxon>
        <taxon>Actinomycetota</taxon>
        <taxon>Actinomycetes</taxon>
        <taxon>Jiangellales</taxon>
        <taxon>Jiangellaceae</taxon>
        <taxon>Jiangella</taxon>
    </lineage>
</organism>
<name>A0A418KPL7_9ACTN</name>
<evidence type="ECO:0000256" key="1">
    <source>
        <dbReference type="ARBA" id="ARBA00009369"/>
    </source>
</evidence>
<dbReference type="EMBL" id="QUAL01000154">
    <property type="protein sequence ID" value="RIQ21062.1"/>
    <property type="molecule type" value="Genomic_DNA"/>
</dbReference>
<feature type="domain" description="Rod shape-determining protein MreC beta-barrel core" evidence="8">
    <location>
        <begin position="110"/>
        <end position="251"/>
    </location>
</feature>
<dbReference type="Pfam" id="PF04085">
    <property type="entry name" value="MreC"/>
    <property type="match status" value="1"/>
</dbReference>
<evidence type="ECO:0000256" key="3">
    <source>
        <dbReference type="ARBA" id="ARBA00022960"/>
    </source>
</evidence>
<feature type="compositionally biased region" description="Basic residues" evidence="7">
    <location>
        <begin position="262"/>
        <end position="275"/>
    </location>
</feature>
<dbReference type="GO" id="GO:0008360">
    <property type="term" value="P:regulation of cell shape"/>
    <property type="evidence" value="ECO:0007669"/>
    <property type="project" value="UniProtKB-KW"/>
</dbReference>
<dbReference type="InterPro" id="IPR042175">
    <property type="entry name" value="Cell/Rod_MreC_2"/>
</dbReference>
<keyword evidence="10" id="KW-1185">Reference proteome</keyword>
<keyword evidence="3 5" id="KW-0133">Cell shape</keyword>
<evidence type="ECO:0000313" key="9">
    <source>
        <dbReference type="EMBL" id="RIQ21062.1"/>
    </source>
</evidence>
<evidence type="ECO:0000256" key="4">
    <source>
        <dbReference type="ARBA" id="ARBA00032089"/>
    </source>
</evidence>
<comment type="caution">
    <text evidence="9">The sequence shown here is derived from an EMBL/GenBank/DDBJ whole genome shotgun (WGS) entry which is preliminary data.</text>
</comment>
<gene>
    <name evidence="9" type="ORF">DY240_16040</name>
</gene>
<dbReference type="PANTHER" id="PTHR34138">
    <property type="entry name" value="CELL SHAPE-DETERMINING PROTEIN MREC"/>
    <property type="match status" value="1"/>
</dbReference>
<dbReference type="InterPro" id="IPR042177">
    <property type="entry name" value="Cell/Rod_1"/>
</dbReference>
<comment type="function">
    <text evidence="5">Involved in formation and maintenance of cell shape.</text>
</comment>
<dbReference type="PANTHER" id="PTHR34138:SF1">
    <property type="entry name" value="CELL SHAPE-DETERMINING PROTEIN MREC"/>
    <property type="match status" value="1"/>
</dbReference>
<proteinExistence type="inferred from homology"/>
<dbReference type="InterPro" id="IPR007221">
    <property type="entry name" value="MreC"/>
</dbReference>
<dbReference type="Gene3D" id="2.40.10.350">
    <property type="entry name" value="Rod shape-determining protein MreC, domain 2"/>
    <property type="match status" value="1"/>
</dbReference>
<feature type="coiled-coil region" evidence="6">
    <location>
        <begin position="50"/>
        <end position="77"/>
    </location>
</feature>
<evidence type="ECO:0000256" key="5">
    <source>
        <dbReference type="PIRNR" id="PIRNR038471"/>
    </source>
</evidence>
<dbReference type="GO" id="GO:0005886">
    <property type="term" value="C:plasma membrane"/>
    <property type="evidence" value="ECO:0007669"/>
    <property type="project" value="TreeGrafter"/>
</dbReference>
<sequence length="275" mass="28475">MVAALGLLVTDVRAPASLAPMREATATVFAPAEQIFGSMGRALAQTMRRIGGQDDQVAALRRENAELREQALASQVDARVAQELQQLLGTADRGRYRVLPARVIAFGPAQGFARTVAIDLGHRAGVRSDMTVVNGDGLVGRVVEVSADSATVLLAVDPGSTVGVRIADTAEMGVLTGAGDGRPTLRLLDPQAAVQPGDDVVTLGSPRAQPFAAGIPIGEIQQVRAGASRPTPVATVQPHVDFTALDVVGVVVEPSTAATHAAPRRSPRPITRKGA</sequence>